<feature type="domain" description="Methyltransferase putative zinc binding" evidence="1">
    <location>
        <begin position="7"/>
        <end position="68"/>
    </location>
</feature>
<keyword evidence="3" id="KW-0489">Methyltransferase</keyword>
<keyword evidence="3" id="KW-0808">Transferase</keyword>
<dbReference type="PANTHER" id="PTHR43861">
    <property type="entry name" value="TRANS-ACONITATE 2-METHYLTRANSFERASE-RELATED"/>
    <property type="match status" value="1"/>
</dbReference>
<dbReference type="OrthoDB" id="9815644at2"/>
<dbReference type="Proteomes" id="UP000006512">
    <property type="component" value="Unassembled WGS sequence"/>
</dbReference>
<dbReference type="GO" id="GO:0032259">
    <property type="term" value="P:methylation"/>
    <property type="evidence" value="ECO:0007669"/>
    <property type="project" value="UniProtKB-KW"/>
</dbReference>
<dbReference type="eggNOG" id="COG0500">
    <property type="taxonomic scope" value="Bacteria"/>
</dbReference>
<dbReference type="Gene3D" id="6.20.50.110">
    <property type="entry name" value="Methyltransferase, zinc-binding domain"/>
    <property type="match status" value="1"/>
</dbReference>
<dbReference type="Pfam" id="PF08484">
    <property type="entry name" value="Methyltransf_14"/>
    <property type="match status" value="1"/>
</dbReference>
<proteinExistence type="predicted"/>
<sequence>MADPQLCRFCNRPLNRIFLDLGETPLANSYLKAEALDRPEPSYLLMVRLCDDCLLVQAQPVVPADHIFSDYAYFSSFSSSWLKHAQAYSHDMIERLKLDGQSFVVEIASNDGYLLRNFVAAGIPCLGIEPAENVAEAARAQGVPTEAVFFGADTARRVVAERGPADLMAANNVLAHVPDLNDFVAGFKILLAPTGTVTIEFPHVLQLIRHVQFDTIYHEHYSYFSLVTLNRVFAHHGLTLFDAQALPTHGGSLRIFVCHSDDPRAGLPTERLLALRREESDAGLDTVDGYSGMADKVAQVVTELRQFLGDARRDGKSVAAYGAAAKGNTLLNVAGIGSDQILFVADRSPHKQDHLLPGSHIPIVAPERIAEVKPDYLLVLPWNLIDEIRADWKDIAAWGGRFVTAIPQLKVW</sequence>
<dbReference type="Gene3D" id="3.40.50.720">
    <property type="entry name" value="NAD(P)-binding Rossmann-like Domain"/>
    <property type="match status" value="1"/>
</dbReference>
<dbReference type="Pfam" id="PF13489">
    <property type="entry name" value="Methyltransf_23"/>
    <property type="match status" value="1"/>
</dbReference>
<dbReference type="Gene3D" id="3.40.50.150">
    <property type="entry name" value="Vaccinia Virus protein VP39"/>
    <property type="match status" value="1"/>
</dbReference>
<evidence type="ECO:0000313" key="4">
    <source>
        <dbReference type="Proteomes" id="UP000006512"/>
    </source>
</evidence>
<name>F4QRQ9_9CAUL</name>
<dbReference type="EMBL" id="GL883080">
    <property type="protein sequence ID" value="EGF89429.1"/>
    <property type="molecule type" value="Genomic_DNA"/>
</dbReference>
<feature type="domain" description="C-methyltransferase" evidence="2">
    <location>
        <begin position="247"/>
        <end position="407"/>
    </location>
</feature>
<reference evidence="4" key="1">
    <citation type="submission" date="2011-03" db="EMBL/GenBank/DDBJ databases">
        <title>Draft genome sequence of Brevundimonas diminuta.</title>
        <authorList>
            <person name="Brown P.J.B."/>
            <person name="Buechlein A."/>
            <person name="Hemmerich C."/>
            <person name="Brun Y.V."/>
        </authorList>
    </citation>
    <scope>NUCLEOTIDE SEQUENCE [LARGE SCALE GENOMIC DNA]</scope>
    <source>
        <strain evidence="4">C19</strain>
    </source>
</reference>
<gene>
    <name evidence="3" type="ORF">ABI_38430</name>
</gene>
<evidence type="ECO:0000259" key="2">
    <source>
        <dbReference type="Pfam" id="PF08484"/>
    </source>
</evidence>
<dbReference type="Pfam" id="PF08421">
    <property type="entry name" value="Methyltransf_13"/>
    <property type="match status" value="1"/>
</dbReference>
<evidence type="ECO:0000313" key="3">
    <source>
        <dbReference type="EMBL" id="EGF89429.1"/>
    </source>
</evidence>
<dbReference type="SUPFAM" id="SSF53335">
    <property type="entry name" value="S-adenosyl-L-methionine-dependent methyltransferases"/>
    <property type="match status" value="1"/>
</dbReference>
<dbReference type="HOGENOM" id="CLU_038800_1_0_5"/>
<evidence type="ECO:0000259" key="1">
    <source>
        <dbReference type="Pfam" id="PF08421"/>
    </source>
</evidence>
<dbReference type="InterPro" id="IPR013630">
    <property type="entry name" value="Methyltransf_Zn-bd_dom_put"/>
</dbReference>
<accession>F4QRQ9</accession>
<dbReference type="InterPro" id="IPR029063">
    <property type="entry name" value="SAM-dependent_MTases_sf"/>
</dbReference>
<protein>
    <submittedName>
        <fullName evidence="3">Methyltransferase domain protein</fullName>
    </submittedName>
</protein>
<dbReference type="GO" id="GO:0008168">
    <property type="term" value="F:methyltransferase activity"/>
    <property type="evidence" value="ECO:0007669"/>
    <property type="project" value="UniProtKB-KW"/>
</dbReference>
<dbReference type="RefSeq" id="WP_006274624.1">
    <property type="nucleotide sequence ID" value="NZ_GL883080.1"/>
</dbReference>
<dbReference type="InterPro" id="IPR013691">
    <property type="entry name" value="MeTrfase_14"/>
</dbReference>
<dbReference type="InterPro" id="IPR038576">
    <property type="entry name" value="Methyltransf_Zn-bd_dom_put_sf"/>
</dbReference>
<dbReference type="PANTHER" id="PTHR43861:SF5">
    <property type="entry name" value="BLL5978 PROTEIN"/>
    <property type="match status" value="1"/>
</dbReference>
<organism evidence="3 4">
    <name type="scientific">Asticcacaulis biprosthecium C19</name>
    <dbReference type="NCBI Taxonomy" id="715226"/>
    <lineage>
        <taxon>Bacteria</taxon>
        <taxon>Pseudomonadati</taxon>
        <taxon>Pseudomonadota</taxon>
        <taxon>Alphaproteobacteria</taxon>
        <taxon>Caulobacterales</taxon>
        <taxon>Caulobacteraceae</taxon>
        <taxon>Asticcacaulis</taxon>
    </lineage>
</organism>
<dbReference type="AlphaFoldDB" id="F4QRQ9"/>
<keyword evidence="4" id="KW-1185">Reference proteome</keyword>
<dbReference type="STRING" id="715226.ABI_38430"/>